<accession>A0ABQ8GEY9</accession>
<sequence>MLQSCGEEIYDDYLELRTGALDELKNSLTFIKLSNREHTGGYISVSNIRSTFKALLTDLSSIFSRTWRLRTGSGGNRHDASTAERASPVKGSGLTPDPLHLMLCLRQGRFGTLLYQEEISELENDRALFQWLREAYSLRRSRISSLRWVGRWLPFNFSPAPVGISFVMFNLVAGKTVDLRTCHPPVCTCLPPVEKITEPGAEYRCQLNPSNLCPPIGSNTLMHFYSHPDHYADADGSQILDRFPKKLRGELAAPELGWGIYFQEGRNWTAMKVVLAVHLVASLVFGVVWWVKMKDVQGASGVASYILNVDMALLAYIAVSNIQP</sequence>
<keyword evidence="2" id="KW-1133">Transmembrane helix</keyword>
<keyword evidence="4" id="KW-1185">Reference proteome</keyword>
<evidence type="ECO:0000313" key="3">
    <source>
        <dbReference type="EMBL" id="KAH7054191.1"/>
    </source>
</evidence>
<evidence type="ECO:0000256" key="2">
    <source>
        <dbReference type="SAM" id="Phobius"/>
    </source>
</evidence>
<keyword evidence="2" id="KW-0812">Transmembrane</keyword>
<evidence type="ECO:0000256" key="1">
    <source>
        <dbReference type="SAM" id="MobiDB-lite"/>
    </source>
</evidence>
<reference evidence="3 4" key="1">
    <citation type="journal article" date="2021" name="Nat. Commun.">
        <title>Genetic determinants of endophytism in the Arabidopsis root mycobiome.</title>
        <authorList>
            <person name="Mesny F."/>
            <person name="Miyauchi S."/>
            <person name="Thiergart T."/>
            <person name="Pickel B."/>
            <person name="Atanasova L."/>
            <person name="Karlsson M."/>
            <person name="Huettel B."/>
            <person name="Barry K.W."/>
            <person name="Haridas S."/>
            <person name="Chen C."/>
            <person name="Bauer D."/>
            <person name="Andreopoulos W."/>
            <person name="Pangilinan J."/>
            <person name="LaButti K."/>
            <person name="Riley R."/>
            <person name="Lipzen A."/>
            <person name="Clum A."/>
            <person name="Drula E."/>
            <person name="Henrissat B."/>
            <person name="Kohler A."/>
            <person name="Grigoriev I.V."/>
            <person name="Martin F.M."/>
            <person name="Hacquard S."/>
        </authorList>
    </citation>
    <scope>NUCLEOTIDE SEQUENCE [LARGE SCALE GENOMIC DNA]</scope>
    <source>
        <strain evidence="3 4">MPI-SDFR-AT-0080</strain>
    </source>
</reference>
<gene>
    <name evidence="3" type="ORF">B0J12DRAFT_656796</name>
</gene>
<protein>
    <submittedName>
        <fullName evidence="3">Uncharacterized protein</fullName>
    </submittedName>
</protein>
<organism evidence="3 4">
    <name type="scientific">Macrophomina phaseolina</name>
    <dbReference type="NCBI Taxonomy" id="35725"/>
    <lineage>
        <taxon>Eukaryota</taxon>
        <taxon>Fungi</taxon>
        <taxon>Dikarya</taxon>
        <taxon>Ascomycota</taxon>
        <taxon>Pezizomycotina</taxon>
        <taxon>Dothideomycetes</taxon>
        <taxon>Dothideomycetes incertae sedis</taxon>
        <taxon>Botryosphaeriales</taxon>
        <taxon>Botryosphaeriaceae</taxon>
        <taxon>Macrophomina</taxon>
    </lineage>
</organism>
<feature type="transmembrane region" description="Helical" evidence="2">
    <location>
        <begin position="273"/>
        <end position="291"/>
    </location>
</feature>
<keyword evidence="2" id="KW-0472">Membrane</keyword>
<evidence type="ECO:0000313" key="4">
    <source>
        <dbReference type="Proteomes" id="UP000774617"/>
    </source>
</evidence>
<feature type="region of interest" description="Disordered" evidence="1">
    <location>
        <begin position="71"/>
        <end position="93"/>
    </location>
</feature>
<comment type="caution">
    <text evidence="3">The sequence shown here is derived from an EMBL/GenBank/DDBJ whole genome shotgun (WGS) entry which is preliminary data.</text>
</comment>
<dbReference type="Proteomes" id="UP000774617">
    <property type="component" value="Unassembled WGS sequence"/>
</dbReference>
<dbReference type="EMBL" id="JAGTJR010000009">
    <property type="protein sequence ID" value="KAH7054191.1"/>
    <property type="molecule type" value="Genomic_DNA"/>
</dbReference>
<name>A0ABQ8GEY9_9PEZI</name>
<feature type="transmembrane region" description="Helical" evidence="2">
    <location>
        <begin position="303"/>
        <end position="322"/>
    </location>
</feature>
<proteinExistence type="predicted"/>